<dbReference type="CDD" id="cd06257">
    <property type="entry name" value="DnaJ"/>
    <property type="match status" value="1"/>
</dbReference>
<organism evidence="3 4">
    <name type="scientific">Sphingopyxis jiangsuensis</name>
    <dbReference type="NCBI Taxonomy" id="2871171"/>
    <lineage>
        <taxon>Bacteria</taxon>
        <taxon>Pseudomonadati</taxon>
        <taxon>Pseudomonadota</taxon>
        <taxon>Alphaproteobacteria</taxon>
        <taxon>Sphingomonadales</taxon>
        <taxon>Sphingomonadaceae</taxon>
        <taxon>Sphingopyxis</taxon>
    </lineage>
</organism>
<protein>
    <submittedName>
        <fullName evidence="3">J domain-containing protein</fullName>
    </submittedName>
</protein>
<feature type="domain" description="J" evidence="2">
    <location>
        <begin position="160"/>
        <end position="217"/>
    </location>
</feature>
<sequence length="219" mass="24403">MGLTIAAASPNYKASQDSRKPGLPPSARPNRFHGRIPREAPCAVPGCGEAGEFRAPATAHRSPDGPPPYRWLCLDHVREFNAGYNFFDGMSADQILAAQSPTSGWETESRAFRAAGSADLPPRWADFKDPMDALGARFRQRMDEARREAADPRFTRDEHRALQTMGLAADADRTALRRRYGELVRKYHPDRNGGDRSYETRLGAVVEAYQLLRKSRAFA</sequence>
<evidence type="ECO:0000313" key="3">
    <source>
        <dbReference type="EMBL" id="MBY4635886.1"/>
    </source>
</evidence>
<dbReference type="Gene3D" id="1.10.287.110">
    <property type="entry name" value="DnaJ domain"/>
    <property type="match status" value="1"/>
</dbReference>
<proteinExistence type="predicted"/>
<dbReference type="InterPro" id="IPR036869">
    <property type="entry name" value="J_dom_sf"/>
</dbReference>
<evidence type="ECO:0000313" key="4">
    <source>
        <dbReference type="Proteomes" id="UP001166571"/>
    </source>
</evidence>
<comment type="caution">
    <text evidence="3">The sequence shown here is derived from an EMBL/GenBank/DDBJ whole genome shotgun (WGS) entry which is preliminary data.</text>
</comment>
<dbReference type="PRINTS" id="PR00625">
    <property type="entry name" value="JDOMAIN"/>
</dbReference>
<name>A0ABS7MAU3_9SPHN</name>
<dbReference type="RefSeq" id="WP_201926954.1">
    <property type="nucleotide sequence ID" value="NZ_JAERPO010000001.1"/>
</dbReference>
<dbReference type="Pfam" id="PF00226">
    <property type="entry name" value="DnaJ"/>
    <property type="match status" value="1"/>
</dbReference>
<dbReference type="Proteomes" id="UP001166571">
    <property type="component" value="Unassembled WGS sequence"/>
</dbReference>
<dbReference type="EMBL" id="JAILXK010000001">
    <property type="protein sequence ID" value="MBY4635886.1"/>
    <property type="molecule type" value="Genomic_DNA"/>
</dbReference>
<dbReference type="PROSITE" id="PS50076">
    <property type="entry name" value="DNAJ_2"/>
    <property type="match status" value="1"/>
</dbReference>
<keyword evidence="4" id="KW-1185">Reference proteome</keyword>
<dbReference type="InterPro" id="IPR001623">
    <property type="entry name" value="DnaJ_domain"/>
</dbReference>
<dbReference type="SUPFAM" id="SSF46565">
    <property type="entry name" value="Chaperone J-domain"/>
    <property type="match status" value="1"/>
</dbReference>
<evidence type="ECO:0000256" key="1">
    <source>
        <dbReference type="SAM" id="MobiDB-lite"/>
    </source>
</evidence>
<dbReference type="SMART" id="SM00271">
    <property type="entry name" value="DnaJ"/>
    <property type="match status" value="1"/>
</dbReference>
<accession>A0ABS7MAU3</accession>
<gene>
    <name evidence="3" type="ORF">K5P26_01875</name>
</gene>
<reference evidence="3" key="1">
    <citation type="submission" date="2021-08" db="EMBL/GenBank/DDBJ databases">
        <title>Sphingopyxis panaciterrulae sp. nov., isolated from the surface water of the Yellow Sea.</title>
        <authorList>
            <person name="Gao Z."/>
            <person name="Zhang D."/>
            <person name="Zhang A."/>
        </authorList>
    </citation>
    <scope>NUCLEOTIDE SEQUENCE</scope>
    <source>
        <strain evidence="3">XHP0097</strain>
    </source>
</reference>
<evidence type="ECO:0000259" key="2">
    <source>
        <dbReference type="PROSITE" id="PS50076"/>
    </source>
</evidence>
<feature type="region of interest" description="Disordered" evidence="1">
    <location>
        <begin position="1"/>
        <end position="45"/>
    </location>
</feature>